<dbReference type="PANTHER" id="PTHR33168">
    <property type="entry name" value="STRESS INDUCED PROTEIN-RELATED"/>
    <property type="match status" value="1"/>
</dbReference>
<reference evidence="1 2" key="1">
    <citation type="submission" date="2012-08" db="EMBL/GenBank/DDBJ databases">
        <title>Oryza genome evolution.</title>
        <authorList>
            <person name="Wing R.A."/>
        </authorList>
    </citation>
    <scope>NUCLEOTIDE SEQUENCE</scope>
</reference>
<dbReference type="HOGENOM" id="CLU_135319_0_0_1"/>
<name>A0A0D9X6D4_9ORYZ</name>
<keyword evidence="2" id="KW-1185">Reference proteome</keyword>
<reference evidence="1" key="3">
    <citation type="submission" date="2015-04" db="UniProtKB">
        <authorList>
            <consortium name="EnsemblPlants"/>
        </authorList>
    </citation>
    <scope>IDENTIFICATION</scope>
</reference>
<sequence>MERERRSGGVGVGGGCFSCCFGGGEGGDGEEEEEEEKLGQRAARALRTSSRWVRDRAVELPEMVARAGRRRRKTPPQQQVAGEFRYDPVSYALNFEEDGDSDGEVDPFKYVAFSARLPASPPPPPVVTATVMDVDRGS</sequence>
<dbReference type="Proteomes" id="UP000032180">
    <property type="component" value="Chromosome 8"/>
</dbReference>
<reference evidence="2" key="2">
    <citation type="submission" date="2013-12" db="EMBL/GenBank/DDBJ databases">
        <authorList>
            <person name="Yu Y."/>
            <person name="Lee S."/>
            <person name="de Baynast K."/>
            <person name="Wissotski M."/>
            <person name="Liu L."/>
            <person name="Talag J."/>
            <person name="Goicoechea J."/>
            <person name="Angelova A."/>
            <person name="Jetty R."/>
            <person name="Kudrna D."/>
            <person name="Golser W."/>
            <person name="Rivera L."/>
            <person name="Zhang J."/>
            <person name="Wing R."/>
        </authorList>
    </citation>
    <scope>NUCLEOTIDE SEQUENCE</scope>
</reference>
<evidence type="ECO:0000313" key="1">
    <source>
        <dbReference type="EnsemblPlants" id="LPERR08G08220.1"/>
    </source>
</evidence>
<dbReference type="eggNOG" id="ENOG502S8DW">
    <property type="taxonomic scope" value="Eukaryota"/>
</dbReference>
<dbReference type="AlphaFoldDB" id="A0A0D9X6D4"/>
<dbReference type="Gramene" id="LPERR08G08220.1">
    <property type="protein sequence ID" value="LPERR08G08220.1"/>
    <property type="gene ID" value="LPERR08G08220"/>
</dbReference>
<protein>
    <submittedName>
        <fullName evidence="1">Uncharacterized protein</fullName>
    </submittedName>
</protein>
<accession>A0A0D9X6D4</accession>
<dbReference type="STRING" id="77586.A0A0D9X6D4"/>
<evidence type="ECO:0000313" key="2">
    <source>
        <dbReference type="Proteomes" id="UP000032180"/>
    </source>
</evidence>
<organism evidence="1 2">
    <name type="scientific">Leersia perrieri</name>
    <dbReference type="NCBI Taxonomy" id="77586"/>
    <lineage>
        <taxon>Eukaryota</taxon>
        <taxon>Viridiplantae</taxon>
        <taxon>Streptophyta</taxon>
        <taxon>Embryophyta</taxon>
        <taxon>Tracheophyta</taxon>
        <taxon>Spermatophyta</taxon>
        <taxon>Magnoliopsida</taxon>
        <taxon>Liliopsida</taxon>
        <taxon>Poales</taxon>
        <taxon>Poaceae</taxon>
        <taxon>BOP clade</taxon>
        <taxon>Oryzoideae</taxon>
        <taxon>Oryzeae</taxon>
        <taxon>Oryzinae</taxon>
        <taxon>Leersia</taxon>
    </lineage>
</organism>
<dbReference type="EnsemblPlants" id="LPERR08G08220.1">
    <property type="protein sequence ID" value="LPERR08G08220.1"/>
    <property type="gene ID" value="LPERR08G08220"/>
</dbReference>
<proteinExistence type="predicted"/>